<sequence length="53" mass="6211">MKAYFIGGLGCNCYYPQDFFNALSFPVTYLDIYDSRLEEQLISLQALKDWFMA</sequence>
<dbReference type="EMBL" id="UHHS01000001">
    <property type="protein sequence ID" value="SUO78185.1"/>
    <property type="molecule type" value="Genomic_DNA"/>
</dbReference>
<evidence type="ECO:0000313" key="1">
    <source>
        <dbReference type="EMBL" id="SUO78185.1"/>
    </source>
</evidence>
<protein>
    <submittedName>
        <fullName evidence="1">Alpha/beta hydrolase related protein</fullName>
    </submittedName>
</protein>
<keyword evidence="1" id="KW-0378">Hydrolase</keyword>
<evidence type="ECO:0000313" key="2">
    <source>
        <dbReference type="Proteomes" id="UP000254098"/>
    </source>
</evidence>
<organism evidence="1 2">
    <name type="scientific">Streptococcus viridans</name>
    <dbReference type="NCBI Taxonomy" id="78535"/>
    <lineage>
        <taxon>Bacteria</taxon>
        <taxon>Bacillati</taxon>
        <taxon>Bacillota</taxon>
        <taxon>Bacilli</taxon>
        <taxon>Lactobacillales</taxon>
        <taxon>Streptococcaceae</taxon>
        <taxon>Streptococcus</taxon>
    </lineage>
</organism>
<dbReference type="GO" id="GO:0016787">
    <property type="term" value="F:hydrolase activity"/>
    <property type="evidence" value="ECO:0007669"/>
    <property type="project" value="UniProtKB-KW"/>
</dbReference>
<comment type="caution">
    <text evidence="1">The sequence shown here is derived from an EMBL/GenBank/DDBJ whole genome shotgun (WGS) entry which is preliminary data.</text>
</comment>
<name>A0ABD7NFG3_9STRE</name>
<keyword evidence="2" id="KW-1185">Reference proteome</keyword>
<reference evidence="1 2" key="1">
    <citation type="submission" date="2018-06" db="EMBL/GenBank/DDBJ databases">
        <authorList>
            <consortium name="Pathogen Informatics"/>
            <person name="Doyle S."/>
        </authorList>
    </citation>
    <scope>NUCLEOTIDE SEQUENCE [LARGE SCALE GENOMIC DNA]</scope>
    <source>
        <strain evidence="1 2">NCTC1080</strain>
    </source>
</reference>
<proteinExistence type="predicted"/>
<dbReference type="Proteomes" id="UP000254098">
    <property type="component" value="Unassembled WGS sequence"/>
</dbReference>
<gene>
    <name evidence="1" type="ORF">NCTC1080_01065</name>
</gene>
<accession>A0ABD7NFG3</accession>
<dbReference type="AlphaFoldDB" id="A0ABD7NFG3"/>